<name>A0AAJ6QMQ5_9ACAR</name>
<reference evidence="17" key="1">
    <citation type="submission" date="2025-08" db="UniProtKB">
        <authorList>
            <consortium name="RefSeq"/>
        </authorList>
    </citation>
    <scope>IDENTIFICATION</scope>
</reference>
<comment type="catalytic activity">
    <reaction evidence="12">
        <text>3-fumarylpyruvate + H2O = fumarate + pyruvate + H(+)</text>
        <dbReference type="Rhea" id="RHEA:26168"/>
        <dbReference type="ChEBI" id="CHEBI:15361"/>
        <dbReference type="ChEBI" id="CHEBI:15377"/>
        <dbReference type="ChEBI" id="CHEBI:15378"/>
        <dbReference type="ChEBI" id="CHEBI:16854"/>
        <dbReference type="ChEBI" id="CHEBI:29806"/>
    </reaction>
</comment>
<proteinExistence type="inferred from homology"/>
<dbReference type="InterPro" id="IPR011234">
    <property type="entry name" value="Fumarylacetoacetase-like_C"/>
</dbReference>
<evidence type="ECO:0000256" key="13">
    <source>
        <dbReference type="ARBA" id="ARBA00047973"/>
    </source>
</evidence>
<protein>
    <recommendedName>
        <fullName evidence="10">Oxaloacetate tautomerase FAHD1, mitochondrial</fullName>
        <ecNumber evidence="5">3.7.1.5</ecNumber>
        <ecNumber evidence="2">4.1.1.112</ecNumber>
        <ecNumber evidence="9">5.3.2.2</ecNumber>
    </recommendedName>
    <alternativeName>
        <fullName evidence="7">Acylpyruvase FAHD1</fullName>
    </alternativeName>
    <alternativeName>
        <fullName evidence="6">Fumarylacetoacetate hydrolase domain-containing protein 1</fullName>
    </alternativeName>
    <alternativeName>
        <fullName evidence="4">Oxaloacetate decarboxylase</fullName>
    </alternativeName>
</protein>
<dbReference type="PANTHER" id="PTHR11820:SF7">
    <property type="entry name" value="ACYLPYRUVASE FAHD1, MITOCHONDRIAL"/>
    <property type="match status" value="1"/>
</dbReference>
<evidence type="ECO:0000256" key="2">
    <source>
        <dbReference type="ARBA" id="ARBA00012947"/>
    </source>
</evidence>
<dbReference type="GO" id="GO:0008948">
    <property type="term" value="F:oxaloacetate decarboxylase activity"/>
    <property type="evidence" value="ECO:0007669"/>
    <property type="project" value="UniProtKB-EC"/>
</dbReference>
<comment type="similarity">
    <text evidence="1">Belongs to the FAH family.</text>
</comment>
<dbReference type="SUPFAM" id="SSF56529">
    <property type="entry name" value="FAH"/>
    <property type="match status" value="1"/>
</dbReference>
<dbReference type="Proteomes" id="UP000694867">
    <property type="component" value="Unplaced"/>
</dbReference>
<dbReference type="FunFam" id="3.90.850.10:FF:000003">
    <property type="entry name" value="Fumarylacetoacetate hydrolase domain-containing 1"/>
    <property type="match status" value="1"/>
</dbReference>
<dbReference type="GeneID" id="100907731"/>
<feature type="domain" description="Fumarylacetoacetase-like C-terminal" evidence="15">
    <location>
        <begin position="12"/>
        <end position="203"/>
    </location>
</feature>
<dbReference type="KEGG" id="goe:100907731"/>
<evidence type="ECO:0000256" key="3">
    <source>
        <dbReference type="ARBA" id="ARBA00022723"/>
    </source>
</evidence>
<evidence type="ECO:0000256" key="7">
    <source>
        <dbReference type="ARBA" id="ARBA00044830"/>
    </source>
</evidence>
<evidence type="ECO:0000256" key="9">
    <source>
        <dbReference type="ARBA" id="ARBA00044973"/>
    </source>
</evidence>
<accession>A0AAJ6QMQ5</accession>
<comment type="catalytic activity">
    <reaction evidence="11">
        <text>a 3-acylpyruvate + H2O = a carboxylate + pyruvate + H(+)</text>
        <dbReference type="Rhea" id="RHEA:19009"/>
        <dbReference type="ChEBI" id="CHEBI:15361"/>
        <dbReference type="ChEBI" id="CHEBI:15377"/>
        <dbReference type="ChEBI" id="CHEBI:15378"/>
        <dbReference type="ChEBI" id="CHEBI:29067"/>
        <dbReference type="ChEBI" id="CHEBI:57278"/>
        <dbReference type="EC" id="3.7.1.5"/>
    </reaction>
</comment>
<dbReference type="NCBIfam" id="NF007967">
    <property type="entry name" value="PRK10691.1"/>
    <property type="match status" value="1"/>
</dbReference>
<evidence type="ECO:0000313" key="17">
    <source>
        <dbReference type="RefSeq" id="XP_003737767.1"/>
    </source>
</evidence>
<dbReference type="GO" id="GO:0005739">
    <property type="term" value="C:mitochondrion"/>
    <property type="evidence" value="ECO:0007669"/>
    <property type="project" value="TreeGrafter"/>
</dbReference>
<dbReference type="GO" id="GO:0019752">
    <property type="term" value="P:carboxylic acid metabolic process"/>
    <property type="evidence" value="ECO:0007669"/>
    <property type="project" value="UniProtKB-ARBA"/>
</dbReference>
<comment type="catalytic activity">
    <reaction evidence="14">
        <text>acetylpyruvate + H2O = acetate + pyruvate + H(+)</text>
        <dbReference type="Rhea" id="RHEA:16097"/>
        <dbReference type="ChEBI" id="CHEBI:15360"/>
        <dbReference type="ChEBI" id="CHEBI:15361"/>
        <dbReference type="ChEBI" id="CHEBI:15377"/>
        <dbReference type="ChEBI" id="CHEBI:15378"/>
        <dbReference type="ChEBI" id="CHEBI:30089"/>
    </reaction>
</comment>
<evidence type="ECO:0000256" key="1">
    <source>
        <dbReference type="ARBA" id="ARBA00010211"/>
    </source>
</evidence>
<dbReference type="AlphaFoldDB" id="A0AAJ6QMQ5"/>
<evidence type="ECO:0000256" key="4">
    <source>
        <dbReference type="ARBA" id="ARBA00032305"/>
    </source>
</evidence>
<dbReference type="RefSeq" id="XP_003737767.1">
    <property type="nucleotide sequence ID" value="XM_003737719.1"/>
</dbReference>
<gene>
    <name evidence="17" type="primary">LOC100907731</name>
</gene>
<evidence type="ECO:0000256" key="6">
    <source>
        <dbReference type="ARBA" id="ARBA00042340"/>
    </source>
</evidence>
<dbReference type="EC" id="3.7.1.5" evidence="5"/>
<evidence type="ECO:0000256" key="10">
    <source>
        <dbReference type="ARBA" id="ARBA00044980"/>
    </source>
</evidence>
<sequence length="215" mass="23771">MRLVRFVEFGKKIICVGRNYAAHAKELGNAIPDEKPLVFLKPATAYITQGKFIRLPPDCNELHHEVELGVVIEKPGKNITLSSALDHVGGYVLCLDMTARDIQTKLKAKGAPWELAKAFDTSCPVGDFIPKDRVPDPDNIQLWCKVNGQPRQDGNTKDMIFRVPQILSYISQYFTLEAGDLILTGTPEGVGPVKPGDTIEAGMSVNDFKMTFKVQ</sequence>
<dbReference type="Gene3D" id="3.90.850.10">
    <property type="entry name" value="Fumarylacetoacetase-like, C-terminal domain"/>
    <property type="match status" value="1"/>
</dbReference>
<evidence type="ECO:0000256" key="12">
    <source>
        <dbReference type="ARBA" id="ARBA00047963"/>
    </source>
</evidence>
<organism evidence="16 17">
    <name type="scientific">Galendromus occidentalis</name>
    <name type="common">western predatory mite</name>
    <dbReference type="NCBI Taxonomy" id="34638"/>
    <lineage>
        <taxon>Eukaryota</taxon>
        <taxon>Metazoa</taxon>
        <taxon>Ecdysozoa</taxon>
        <taxon>Arthropoda</taxon>
        <taxon>Chelicerata</taxon>
        <taxon>Arachnida</taxon>
        <taxon>Acari</taxon>
        <taxon>Parasitiformes</taxon>
        <taxon>Mesostigmata</taxon>
        <taxon>Gamasina</taxon>
        <taxon>Phytoseioidea</taxon>
        <taxon>Phytoseiidae</taxon>
        <taxon>Typhlodrominae</taxon>
        <taxon>Galendromus</taxon>
    </lineage>
</organism>
<comment type="catalytic activity">
    <reaction evidence="13">
        <text>oxaloacetate + H(+) = pyruvate + CO2</text>
        <dbReference type="Rhea" id="RHEA:15641"/>
        <dbReference type="ChEBI" id="CHEBI:15361"/>
        <dbReference type="ChEBI" id="CHEBI:15378"/>
        <dbReference type="ChEBI" id="CHEBI:16452"/>
        <dbReference type="ChEBI" id="CHEBI:16526"/>
        <dbReference type="EC" id="4.1.1.112"/>
    </reaction>
</comment>
<dbReference type="InterPro" id="IPR036663">
    <property type="entry name" value="Fumarylacetoacetase_C_sf"/>
</dbReference>
<dbReference type="EC" id="4.1.1.112" evidence="2"/>
<dbReference type="PANTHER" id="PTHR11820">
    <property type="entry name" value="ACYLPYRUVASE"/>
    <property type="match status" value="1"/>
</dbReference>
<evidence type="ECO:0000256" key="5">
    <source>
        <dbReference type="ARBA" id="ARBA00039040"/>
    </source>
</evidence>
<evidence type="ECO:0000313" key="16">
    <source>
        <dbReference type="Proteomes" id="UP000694867"/>
    </source>
</evidence>
<dbReference type="GO" id="GO:0018773">
    <property type="term" value="F:acetylpyruvate hydrolase activity"/>
    <property type="evidence" value="ECO:0007669"/>
    <property type="project" value="TreeGrafter"/>
</dbReference>
<evidence type="ECO:0000256" key="14">
    <source>
        <dbReference type="ARBA" id="ARBA00048846"/>
    </source>
</evidence>
<evidence type="ECO:0000256" key="11">
    <source>
        <dbReference type="ARBA" id="ARBA00047858"/>
    </source>
</evidence>
<dbReference type="Pfam" id="PF01557">
    <property type="entry name" value="FAA_hydrolase"/>
    <property type="match status" value="1"/>
</dbReference>
<evidence type="ECO:0000259" key="15">
    <source>
        <dbReference type="Pfam" id="PF01557"/>
    </source>
</evidence>
<dbReference type="GO" id="GO:0050163">
    <property type="term" value="F:oxaloacetate tautomerase activity"/>
    <property type="evidence" value="ECO:0007669"/>
    <property type="project" value="UniProtKB-EC"/>
</dbReference>
<dbReference type="EC" id="5.3.2.2" evidence="9"/>
<comment type="catalytic activity">
    <reaction evidence="8">
        <text>oxaloacetate = enol-oxaloacetate</text>
        <dbReference type="Rhea" id="RHEA:16021"/>
        <dbReference type="ChEBI" id="CHEBI:16452"/>
        <dbReference type="ChEBI" id="CHEBI:17479"/>
        <dbReference type="EC" id="5.3.2.2"/>
    </reaction>
    <physiologicalReaction direction="right-to-left" evidence="8">
        <dbReference type="Rhea" id="RHEA:16023"/>
    </physiologicalReaction>
</comment>
<dbReference type="GO" id="GO:0046872">
    <property type="term" value="F:metal ion binding"/>
    <property type="evidence" value="ECO:0007669"/>
    <property type="project" value="UniProtKB-KW"/>
</dbReference>
<evidence type="ECO:0000256" key="8">
    <source>
        <dbReference type="ARBA" id="ARBA00044911"/>
    </source>
</evidence>
<keyword evidence="3" id="KW-0479">Metal-binding</keyword>
<dbReference type="GO" id="GO:0047621">
    <property type="term" value="F:acylpyruvate hydrolase activity"/>
    <property type="evidence" value="ECO:0007669"/>
    <property type="project" value="UniProtKB-EC"/>
</dbReference>
<keyword evidence="16" id="KW-1185">Reference proteome</keyword>